<evidence type="ECO:0000256" key="5">
    <source>
        <dbReference type="PROSITE-ProRule" id="PRU00236"/>
    </source>
</evidence>
<sequence>MPSLIQSQESFDEELPSVLEKKATPKPQLQTEKLKHIELDSDNVDEELLSMINRQIGRSRKIMVLTGAGISCSAGIPDFRSSGGLYNMVKKQYPEVQIRSGQEMFDISLFREEEKISVFATFMDSLHSSAIQAKPTRAHEFIAHLKNRGKLLRCYTQNIDGLEEHLGLEMSHSVDPGASFNTQWKNLDVVQLHGDLNSLSCTQCFEVFNWTRSWKRILKAGELPPCPRCCAFNQERENQGKRLRNSVGILRPNIVLYGENHPSCEFITQGLNMDIAKGKPDLLIIMGTSLKVDGVKKLVKSISRQVHERSGIVLLINSTTIGDCNWHGIIDYQILAECDAWVADLKKRLPDFFMTQQQVDKLRQLKREASELKKRQRKEQYLFPQAERRNIPNTPPSTPSPTKRRRAAANTPSSTLRTLKETVVTLPPTQVPSLQRDQRDTTMNKIYMKLIKDDDHYAKLTDMPEEELMQSVIAEKKAIAPSKNRKVKDSQSMDFDEVPTDVDEP</sequence>
<dbReference type="OrthoDB" id="2919105at2759"/>
<keyword evidence="5" id="KW-0862">Zinc</keyword>
<dbReference type="FunCoup" id="Q758J1">
    <property type="interactions" value="81"/>
</dbReference>
<proteinExistence type="inferred from homology"/>
<evidence type="ECO:0000313" key="9">
    <source>
        <dbReference type="Proteomes" id="UP000000591"/>
    </source>
</evidence>
<evidence type="ECO:0000256" key="3">
    <source>
        <dbReference type="ARBA" id="ARBA00022679"/>
    </source>
</evidence>
<reference evidence="9" key="2">
    <citation type="journal article" date="2013" name="G3 (Bethesda)">
        <title>Genomes of Ashbya fungi isolated from insects reveal four mating-type loci, numerous translocations, lack of transposons, and distinct gene duplications.</title>
        <authorList>
            <person name="Dietrich F.S."/>
            <person name="Voegeli S."/>
            <person name="Kuo S."/>
            <person name="Philippsen P."/>
        </authorList>
    </citation>
    <scope>GENOME REANNOTATION</scope>
    <source>
        <strain evidence="9">ATCC 10895 / CBS 109.51 / FGSC 9923 / NRRL Y-1056</strain>
    </source>
</reference>
<gene>
    <name evidence="8" type="ORF">AGOS_AEL229W</name>
</gene>
<feature type="binding site" evidence="5">
    <location>
        <position position="204"/>
    </location>
    <ligand>
        <name>Zn(2+)</name>
        <dbReference type="ChEBI" id="CHEBI:29105"/>
    </ligand>
</feature>
<keyword evidence="5" id="KW-0479">Metal-binding</keyword>
<evidence type="ECO:0000259" key="7">
    <source>
        <dbReference type="PROSITE" id="PS50305"/>
    </source>
</evidence>
<keyword evidence="2" id="KW-0678">Repressor</keyword>
<dbReference type="InterPro" id="IPR026590">
    <property type="entry name" value="Ssirtuin_cat_dom"/>
</dbReference>
<dbReference type="PANTHER" id="PTHR11085">
    <property type="entry name" value="NAD-DEPENDENT PROTEIN DEACYLASE SIRTUIN-5, MITOCHONDRIAL-RELATED"/>
    <property type="match status" value="1"/>
</dbReference>
<feature type="binding site" evidence="5">
    <location>
        <position position="201"/>
    </location>
    <ligand>
        <name>Zn(2+)</name>
        <dbReference type="ChEBI" id="CHEBI:29105"/>
    </ligand>
</feature>
<evidence type="ECO:0000313" key="8">
    <source>
        <dbReference type="EMBL" id="AAS52456.2"/>
    </source>
</evidence>
<dbReference type="HOGENOM" id="CLU_021544_4_0_1"/>
<dbReference type="PANTHER" id="PTHR11085:SF8">
    <property type="entry name" value="NAD-DEPENDENT HISTONE DEACETYLASE HST3"/>
    <property type="match status" value="1"/>
</dbReference>
<evidence type="ECO:0000256" key="1">
    <source>
        <dbReference type="ARBA" id="ARBA00006924"/>
    </source>
</evidence>
<keyword evidence="9" id="KW-1185">Reference proteome</keyword>
<dbReference type="GeneID" id="4620814"/>
<dbReference type="GO" id="GO:0000183">
    <property type="term" value="P:rDNA heterochromatin formation"/>
    <property type="evidence" value="ECO:0000318"/>
    <property type="project" value="GO_Central"/>
</dbReference>
<dbReference type="RefSeq" id="NP_984632.2">
    <property type="nucleotide sequence ID" value="NM_209985.2"/>
</dbReference>
<comment type="similarity">
    <text evidence="1">Belongs to the sirtuin family. Class I subfamily.</text>
</comment>
<dbReference type="Proteomes" id="UP000000591">
    <property type="component" value="Chromosome V"/>
</dbReference>
<dbReference type="InterPro" id="IPR003000">
    <property type="entry name" value="Sirtuin"/>
</dbReference>
<feature type="region of interest" description="Disordered" evidence="6">
    <location>
        <begin position="371"/>
        <end position="414"/>
    </location>
</feature>
<accession>Q758J1</accession>
<reference evidence="8 9" key="1">
    <citation type="journal article" date="2004" name="Science">
        <title>The Ashbya gossypii genome as a tool for mapping the ancient Saccharomyces cerevisiae genome.</title>
        <authorList>
            <person name="Dietrich F.S."/>
            <person name="Voegeli S."/>
            <person name="Brachat S."/>
            <person name="Lerch A."/>
            <person name="Gates K."/>
            <person name="Steiner S."/>
            <person name="Mohr C."/>
            <person name="Pohlmann R."/>
            <person name="Luedi P."/>
            <person name="Choi S."/>
            <person name="Wing R.A."/>
            <person name="Flavier A."/>
            <person name="Gaffney T.D."/>
            <person name="Philippsen P."/>
        </authorList>
    </citation>
    <scope>NUCLEOTIDE SEQUENCE [LARGE SCALE GENOMIC DNA]</scope>
    <source>
        <strain evidence="9">ATCC 10895 / CBS 109.51 / FGSC 9923 / NRRL Y-1056</strain>
    </source>
</reference>
<dbReference type="GO" id="GO:0005634">
    <property type="term" value="C:nucleus"/>
    <property type="evidence" value="ECO:0000318"/>
    <property type="project" value="GO_Central"/>
</dbReference>
<dbReference type="GO" id="GO:0046872">
    <property type="term" value="F:metal ion binding"/>
    <property type="evidence" value="ECO:0007669"/>
    <property type="project" value="UniProtKB-KW"/>
</dbReference>
<keyword evidence="3" id="KW-0808">Transferase</keyword>
<dbReference type="AlphaFoldDB" id="Q758J1"/>
<feature type="binding site" evidence="5">
    <location>
        <position position="226"/>
    </location>
    <ligand>
        <name>Zn(2+)</name>
        <dbReference type="ChEBI" id="CHEBI:29105"/>
    </ligand>
</feature>
<dbReference type="STRING" id="284811.Q758J1"/>
<protein>
    <submittedName>
        <fullName evidence="8">AEL229Wp</fullName>
    </submittedName>
</protein>
<feature type="compositionally biased region" description="Acidic residues" evidence="6">
    <location>
        <begin position="494"/>
        <end position="505"/>
    </location>
</feature>
<organism evidence="8 9">
    <name type="scientific">Eremothecium gossypii (strain ATCC 10895 / CBS 109.51 / FGSC 9923 / NRRL Y-1056)</name>
    <name type="common">Yeast</name>
    <name type="synonym">Ashbya gossypii</name>
    <dbReference type="NCBI Taxonomy" id="284811"/>
    <lineage>
        <taxon>Eukaryota</taxon>
        <taxon>Fungi</taxon>
        <taxon>Dikarya</taxon>
        <taxon>Ascomycota</taxon>
        <taxon>Saccharomycotina</taxon>
        <taxon>Saccharomycetes</taxon>
        <taxon>Saccharomycetales</taxon>
        <taxon>Saccharomycetaceae</taxon>
        <taxon>Eremothecium</taxon>
    </lineage>
</organism>
<dbReference type="SUPFAM" id="SSF52467">
    <property type="entry name" value="DHS-like NAD/FAD-binding domain"/>
    <property type="match status" value="1"/>
</dbReference>
<dbReference type="GO" id="GO:0070403">
    <property type="term" value="F:NAD+ binding"/>
    <property type="evidence" value="ECO:0007669"/>
    <property type="project" value="InterPro"/>
</dbReference>
<dbReference type="CDD" id="cd01407">
    <property type="entry name" value="SIR2-fam"/>
    <property type="match status" value="1"/>
</dbReference>
<dbReference type="InterPro" id="IPR026591">
    <property type="entry name" value="Sirtuin_cat_small_dom_sf"/>
</dbReference>
<dbReference type="Gene3D" id="3.40.50.1220">
    <property type="entry name" value="TPP-binding domain"/>
    <property type="match status" value="1"/>
</dbReference>
<feature type="binding site" evidence="5">
    <location>
        <position position="230"/>
    </location>
    <ligand>
        <name>Zn(2+)</name>
        <dbReference type="ChEBI" id="CHEBI:29105"/>
    </ligand>
</feature>
<keyword evidence="4" id="KW-0520">NAD</keyword>
<feature type="active site" description="Proton acceptor" evidence="5">
    <location>
        <position position="193"/>
    </location>
</feature>
<dbReference type="InterPro" id="IPR029035">
    <property type="entry name" value="DHS-like_NAD/FAD-binding_dom"/>
</dbReference>
<dbReference type="EMBL" id="AE016818">
    <property type="protein sequence ID" value="AAS52456.2"/>
    <property type="molecule type" value="Genomic_DNA"/>
</dbReference>
<evidence type="ECO:0000256" key="6">
    <source>
        <dbReference type="SAM" id="MobiDB-lite"/>
    </source>
</evidence>
<feature type="region of interest" description="Disordered" evidence="6">
    <location>
        <begin position="478"/>
        <end position="505"/>
    </location>
</feature>
<dbReference type="PROSITE" id="PS50305">
    <property type="entry name" value="SIRTUIN"/>
    <property type="match status" value="1"/>
</dbReference>
<dbReference type="Gene3D" id="3.30.1600.10">
    <property type="entry name" value="SIR2/SIRT2 'Small Domain"/>
    <property type="match status" value="1"/>
</dbReference>
<dbReference type="Pfam" id="PF02146">
    <property type="entry name" value="SIR2"/>
    <property type="match status" value="1"/>
</dbReference>
<feature type="domain" description="Deacetylase sirtuin-type" evidence="7">
    <location>
        <begin position="38"/>
        <end position="375"/>
    </location>
</feature>
<dbReference type="InParanoid" id="Q758J1"/>
<dbReference type="KEGG" id="ago:AGOS_AEL229W"/>
<name>Q758J1_EREGS</name>
<evidence type="ECO:0000256" key="4">
    <source>
        <dbReference type="ARBA" id="ARBA00023027"/>
    </source>
</evidence>
<dbReference type="InterPro" id="IPR050134">
    <property type="entry name" value="NAD-dep_sirtuin_deacylases"/>
</dbReference>
<dbReference type="GO" id="GO:0017136">
    <property type="term" value="F:histone deacetylase activity, NAD-dependent"/>
    <property type="evidence" value="ECO:0000318"/>
    <property type="project" value="GO_Central"/>
</dbReference>
<evidence type="ECO:0000256" key="2">
    <source>
        <dbReference type="ARBA" id="ARBA00022491"/>
    </source>
</evidence>
<dbReference type="eggNOG" id="KOG2684">
    <property type="taxonomic scope" value="Eukaryota"/>
</dbReference>
<dbReference type="OMA" id="CTQCFEV"/>